<dbReference type="InterPro" id="IPR011907">
    <property type="entry name" value="RNase_III"/>
</dbReference>
<evidence type="ECO:0000256" key="7">
    <source>
        <dbReference type="ARBA" id="ARBA00022884"/>
    </source>
</evidence>
<dbReference type="SMART" id="SM00535">
    <property type="entry name" value="RIBOc"/>
    <property type="match status" value="1"/>
</dbReference>
<keyword evidence="3 8" id="KW-0507">mRNA processing</keyword>
<dbReference type="EMBL" id="JAFIRA010000001">
    <property type="protein sequence ID" value="MCJ2541521.1"/>
    <property type="molecule type" value="Genomic_DNA"/>
</dbReference>
<dbReference type="SUPFAM" id="SSF54768">
    <property type="entry name" value="dsRNA-binding domain-like"/>
    <property type="match status" value="1"/>
</dbReference>
<evidence type="ECO:0000259" key="9">
    <source>
        <dbReference type="PROSITE" id="PS50137"/>
    </source>
</evidence>
<comment type="subcellular location">
    <subcellularLocation>
        <location evidence="8">Cytoplasm</location>
    </subcellularLocation>
</comment>
<dbReference type="InterPro" id="IPR014720">
    <property type="entry name" value="dsRBD_dom"/>
</dbReference>
<feature type="binding site" evidence="8">
    <location>
        <position position="131"/>
    </location>
    <ligand>
        <name>Mg(2+)</name>
        <dbReference type="ChEBI" id="CHEBI:18420"/>
    </ligand>
</feature>
<comment type="function">
    <text evidence="8">Digests double-stranded RNA. Involved in the processing of primary rRNA transcript to yield the immediate precursors to the large and small rRNAs (23S and 16S). Processes some mRNAs, and tRNAs when they are encoded in the rRNA operon. Processes pre-crRNA and tracrRNA of type II CRISPR loci if present in the organism.</text>
</comment>
<proteinExistence type="inferred from homology"/>
<organism evidence="11 12">
    <name type="scientific">Thermostichus vulcanus str. 'Rupite'</name>
    <dbReference type="NCBI Taxonomy" id="2813851"/>
    <lineage>
        <taxon>Bacteria</taxon>
        <taxon>Bacillati</taxon>
        <taxon>Cyanobacteriota</taxon>
        <taxon>Cyanophyceae</taxon>
        <taxon>Thermostichales</taxon>
        <taxon>Thermostichaceae</taxon>
        <taxon>Thermostichus</taxon>
    </lineage>
</organism>
<evidence type="ECO:0000313" key="11">
    <source>
        <dbReference type="EMBL" id="MCJ2541521.1"/>
    </source>
</evidence>
<dbReference type="Proteomes" id="UP000830835">
    <property type="component" value="Unassembled WGS sequence"/>
</dbReference>
<accession>A0ABT0C6V6</accession>
<dbReference type="NCBIfam" id="TIGR02191">
    <property type="entry name" value="RNaseIII"/>
    <property type="match status" value="1"/>
</dbReference>
<comment type="catalytic activity">
    <reaction evidence="1 8">
        <text>Endonucleolytic cleavage to 5'-phosphomonoester.</text>
        <dbReference type="EC" id="3.1.26.3"/>
    </reaction>
</comment>
<keyword evidence="6 8" id="KW-0378">Hydrolase</keyword>
<dbReference type="GO" id="GO:0004525">
    <property type="term" value="F:ribonuclease III activity"/>
    <property type="evidence" value="ECO:0007669"/>
    <property type="project" value="UniProtKB-EC"/>
</dbReference>
<dbReference type="PROSITE" id="PS50142">
    <property type="entry name" value="RNASE_3_2"/>
    <property type="match status" value="1"/>
</dbReference>
<dbReference type="InterPro" id="IPR000999">
    <property type="entry name" value="RNase_III_dom"/>
</dbReference>
<feature type="binding site" evidence="8">
    <location>
        <position position="56"/>
    </location>
    <ligand>
        <name>Mg(2+)</name>
        <dbReference type="ChEBI" id="CHEBI:18420"/>
    </ligand>
</feature>
<comment type="cofactor">
    <cofactor evidence="8">
        <name>Mg(2+)</name>
        <dbReference type="ChEBI" id="CHEBI:18420"/>
    </cofactor>
</comment>
<protein>
    <recommendedName>
        <fullName evidence="8">Ribonuclease 3</fullName>
        <ecNumber evidence="8">3.1.26.3</ecNumber>
    </recommendedName>
    <alternativeName>
        <fullName evidence="8">Ribonuclease III</fullName>
        <shortName evidence="8">RNase III</shortName>
    </alternativeName>
</protein>
<evidence type="ECO:0000259" key="10">
    <source>
        <dbReference type="PROSITE" id="PS50142"/>
    </source>
</evidence>
<dbReference type="Gene3D" id="3.30.160.20">
    <property type="match status" value="1"/>
</dbReference>
<keyword evidence="8" id="KW-0699">rRNA-binding</keyword>
<dbReference type="Pfam" id="PF14622">
    <property type="entry name" value="Ribonucleas_3_3"/>
    <property type="match status" value="1"/>
</dbReference>
<dbReference type="RefSeq" id="WP_244348550.1">
    <property type="nucleotide sequence ID" value="NZ_JAFIRA010000001.1"/>
</dbReference>
<keyword evidence="8" id="KW-0819">tRNA processing</keyword>
<dbReference type="Pfam" id="PF00035">
    <property type="entry name" value="dsrm"/>
    <property type="match status" value="1"/>
</dbReference>
<comment type="subunit">
    <text evidence="8">Homodimer.</text>
</comment>
<keyword evidence="12" id="KW-1185">Reference proteome</keyword>
<evidence type="ECO:0000256" key="5">
    <source>
        <dbReference type="ARBA" id="ARBA00022759"/>
    </source>
</evidence>
<feature type="active site" evidence="8">
    <location>
        <position position="131"/>
    </location>
</feature>
<evidence type="ECO:0000256" key="4">
    <source>
        <dbReference type="ARBA" id="ARBA00022722"/>
    </source>
</evidence>
<evidence type="ECO:0000256" key="6">
    <source>
        <dbReference type="ARBA" id="ARBA00022801"/>
    </source>
</evidence>
<keyword evidence="8" id="KW-0479">Metal-binding</keyword>
<comment type="similarity">
    <text evidence="2">Belongs to the ribonuclease III family.</text>
</comment>
<evidence type="ECO:0000256" key="2">
    <source>
        <dbReference type="ARBA" id="ARBA00010183"/>
    </source>
</evidence>
<sequence>MSESELIPPRRRALEHLLSRLGFKDAALLAQLRWDLLDQALIHPSLDSQRNNDRLELLGDSVLRILATEFLFESYPDLSVGELTAIRSDLISDAHLAELADLHGLERYLELGSSSQKDLAGRDRRLADAFEALLGSFYLSWGIHTLPNLHPWLDPYLRRRVEEWFQDPTRRNPKAALQELTQRLWGELPEYRLVAAEEHPPHFTVEVWGNGRCWGRGEGRSKKAAEMAAAAVAYGQLHSEEA</sequence>
<gene>
    <name evidence="8 11" type="primary">rnc</name>
    <name evidence="11" type="ORF">JX360_01135</name>
</gene>
<dbReference type="PANTHER" id="PTHR11207:SF0">
    <property type="entry name" value="RIBONUCLEASE 3"/>
    <property type="match status" value="1"/>
</dbReference>
<keyword evidence="8" id="KW-0963">Cytoplasm</keyword>
<dbReference type="SMART" id="SM00358">
    <property type="entry name" value="DSRM"/>
    <property type="match status" value="1"/>
</dbReference>
<evidence type="ECO:0000256" key="8">
    <source>
        <dbReference type="HAMAP-Rule" id="MF_00104"/>
    </source>
</evidence>
<dbReference type="CDD" id="cd00593">
    <property type="entry name" value="RIBOc"/>
    <property type="match status" value="1"/>
</dbReference>
<dbReference type="EC" id="3.1.26.3" evidence="8"/>
<dbReference type="PANTHER" id="PTHR11207">
    <property type="entry name" value="RIBONUCLEASE III"/>
    <property type="match status" value="1"/>
</dbReference>
<feature type="active site" evidence="8">
    <location>
        <position position="60"/>
    </location>
</feature>
<keyword evidence="7 8" id="KW-0694">RNA-binding</keyword>
<keyword evidence="5 8" id="KW-0255">Endonuclease</keyword>
<comment type="caution">
    <text evidence="11">The sequence shown here is derived from an EMBL/GenBank/DDBJ whole genome shotgun (WGS) entry which is preliminary data.</text>
</comment>
<keyword evidence="8" id="KW-0460">Magnesium</keyword>
<dbReference type="SUPFAM" id="SSF69065">
    <property type="entry name" value="RNase III domain-like"/>
    <property type="match status" value="1"/>
</dbReference>
<feature type="domain" description="DRBM" evidence="9">
    <location>
        <begin position="172"/>
        <end position="239"/>
    </location>
</feature>
<evidence type="ECO:0000256" key="1">
    <source>
        <dbReference type="ARBA" id="ARBA00000109"/>
    </source>
</evidence>
<feature type="binding site" evidence="8">
    <location>
        <position position="128"/>
    </location>
    <ligand>
        <name>Mg(2+)</name>
        <dbReference type="ChEBI" id="CHEBI:18420"/>
    </ligand>
</feature>
<dbReference type="Gene3D" id="1.10.1520.10">
    <property type="entry name" value="Ribonuclease III domain"/>
    <property type="match status" value="1"/>
</dbReference>
<feature type="domain" description="RNase III" evidence="10">
    <location>
        <begin position="14"/>
        <end position="142"/>
    </location>
</feature>
<keyword evidence="8" id="KW-0698">rRNA processing</keyword>
<keyword evidence="4 8" id="KW-0540">Nuclease</keyword>
<dbReference type="HAMAP" id="MF_00104">
    <property type="entry name" value="RNase_III"/>
    <property type="match status" value="1"/>
</dbReference>
<evidence type="ECO:0000256" key="3">
    <source>
        <dbReference type="ARBA" id="ARBA00022664"/>
    </source>
</evidence>
<name>A0ABT0C6V6_THEVL</name>
<dbReference type="PROSITE" id="PS50137">
    <property type="entry name" value="DS_RBD"/>
    <property type="match status" value="1"/>
</dbReference>
<reference evidence="11" key="1">
    <citation type="submission" date="2021-02" db="EMBL/GenBank/DDBJ databases">
        <title>The CRISPR/cas machinery reduction and long-range gene transfer in the hot spring cyanobacterium Synechococcus.</title>
        <authorList>
            <person name="Dvorak P."/>
            <person name="Jahodarova E."/>
            <person name="Hasler P."/>
            <person name="Poulickova A."/>
        </authorList>
    </citation>
    <scope>NUCLEOTIDE SEQUENCE</scope>
    <source>
        <strain evidence="11">Rupite</strain>
    </source>
</reference>
<dbReference type="InterPro" id="IPR036389">
    <property type="entry name" value="RNase_III_sf"/>
</dbReference>
<dbReference type="CDD" id="cd10845">
    <property type="entry name" value="DSRM_RNAse_III_family"/>
    <property type="match status" value="1"/>
</dbReference>
<evidence type="ECO:0000313" key="12">
    <source>
        <dbReference type="Proteomes" id="UP000830835"/>
    </source>
</evidence>